<dbReference type="Pfam" id="PF14576">
    <property type="entry name" value="SEO_N"/>
    <property type="match status" value="1"/>
</dbReference>
<evidence type="ECO:0000313" key="4">
    <source>
        <dbReference type="Proteomes" id="UP000743370"/>
    </source>
</evidence>
<evidence type="ECO:0000313" key="3">
    <source>
        <dbReference type="EMBL" id="KAG2403690.1"/>
    </source>
</evidence>
<evidence type="ECO:0000259" key="2">
    <source>
        <dbReference type="Pfam" id="PF14577"/>
    </source>
</evidence>
<dbReference type="AlphaFoldDB" id="A0A8T0KTX1"/>
<organism evidence="3 4">
    <name type="scientific">Phaseolus angularis</name>
    <name type="common">Azuki bean</name>
    <name type="synonym">Vigna angularis</name>
    <dbReference type="NCBI Taxonomy" id="3914"/>
    <lineage>
        <taxon>Eukaryota</taxon>
        <taxon>Viridiplantae</taxon>
        <taxon>Streptophyta</taxon>
        <taxon>Embryophyta</taxon>
        <taxon>Tracheophyta</taxon>
        <taxon>Spermatophyta</taxon>
        <taxon>Magnoliopsida</taxon>
        <taxon>eudicotyledons</taxon>
        <taxon>Gunneridae</taxon>
        <taxon>Pentapetalae</taxon>
        <taxon>rosids</taxon>
        <taxon>fabids</taxon>
        <taxon>Fabales</taxon>
        <taxon>Fabaceae</taxon>
        <taxon>Papilionoideae</taxon>
        <taxon>50 kb inversion clade</taxon>
        <taxon>NPAAA clade</taxon>
        <taxon>indigoferoid/millettioid clade</taxon>
        <taxon>Phaseoleae</taxon>
        <taxon>Vigna</taxon>
    </lineage>
</organism>
<reference evidence="3 4" key="1">
    <citation type="submission" date="2020-05" db="EMBL/GenBank/DDBJ databases">
        <title>Vigna angularis (adzuki bean) Var. LongXiaoDou No. 4 denovo assembly.</title>
        <authorList>
            <person name="Xiang H."/>
        </authorList>
    </citation>
    <scope>NUCLEOTIDE SEQUENCE [LARGE SCALE GENOMIC DNA]</scope>
    <source>
        <tissue evidence="3">Leaf</tissue>
    </source>
</reference>
<dbReference type="EMBL" id="JABFOF010000003">
    <property type="protein sequence ID" value="KAG2403690.1"/>
    <property type="molecule type" value="Genomic_DNA"/>
</dbReference>
<dbReference type="InterPro" id="IPR039299">
    <property type="entry name" value="SEOA"/>
</dbReference>
<dbReference type="InterPro" id="IPR027942">
    <property type="entry name" value="SEO_N"/>
</dbReference>
<dbReference type="Proteomes" id="UP000743370">
    <property type="component" value="Unassembled WGS sequence"/>
</dbReference>
<dbReference type="InterPro" id="IPR027944">
    <property type="entry name" value="SEO_C"/>
</dbReference>
<feature type="domain" description="Sieve element occlusion N-terminal" evidence="1">
    <location>
        <begin position="24"/>
        <end position="85"/>
    </location>
</feature>
<gene>
    <name evidence="3" type="ORF">HKW66_Vig0189770</name>
</gene>
<dbReference type="Pfam" id="PF14577">
    <property type="entry name" value="SEO_C"/>
    <property type="match status" value="1"/>
</dbReference>
<evidence type="ECO:0008006" key="5">
    <source>
        <dbReference type="Google" id="ProtNLM"/>
    </source>
</evidence>
<feature type="domain" description="Sieve element occlusion C-terminal" evidence="2">
    <location>
        <begin position="240"/>
        <end position="379"/>
    </location>
</feature>
<dbReference type="GO" id="GO:0010088">
    <property type="term" value="P:phloem development"/>
    <property type="evidence" value="ECO:0007669"/>
    <property type="project" value="InterPro"/>
</dbReference>
<name>A0A8T0KTX1_PHAAN</name>
<dbReference type="PANTHER" id="PTHR33232">
    <property type="entry name" value="PROTEIN SIEVE ELEMENT OCCLUSION B-LIKE"/>
    <property type="match status" value="1"/>
</dbReference>
<proteinExistence type="predicted"/>
<dbReference type="PANTHER" id="PTHR33232:SF17">
    <property type="entry name" value="SIEVE ELEMENT OCCLUSION-RELATED"/>
    <property type="match status" value="1"/>
</dbReference>
<protein>
    <recommendedName>
        <fullName evidence="5">Sieve element occlusion C-terminal domain-containing protein</fullName>
    </recommendedName>
</protein>
<accession>A0A8T0KTX1</accession>
<comment type="caution">
    <text evidence="3">The sequence shown here is derived from an EMBL/GenBank/DDBJ whole genome shotgun (WGS) entry which is preliminary data.</text>
</comment>
<sequence>MALATSLIPATPLLQTNTLNPLGWTDDQILEKVYITHVHTAERYDVESLFNVTSNVIKRATAVADSVAVKTGTPVGLIEDKVMRAYDLNLQSCYIDDRYEIANFDDKLSAVISKLKANLTRSRKKIGDLEDYWRRKKLLQTPTEIVEVIKVLIYHNDVHDPHVYDGLTRQMKWNWFWAEMKKVNPRLQDIIKADSFIFIYGGNDKKWMQEFTLAVEKIKRHEIIKRADAVIEHYPFGKEDPRIVPRFWVGIESLFANMIQKTHKDPTIDEIKSLLILKQKQPGWVLLSKGSNVKLLGKGEAMLATAGDFEIWKEKVLEKAGFDVAFKEYYEQKRRGYPQECSHMQLANYPADILHPINCPDTGCGRSMEIASVSYKCCHGHTHNQAEVPESGDVMIEKKYAS</sequence>
<evidence type="ECO:0000259" key="1">
    <source>
        <dbReference type="Pfam" id="PF14576"/>
    </source>
</evidence>